<dbReference type="InterPro" id="IPR008979">
    <property type="entry name" value="Galactose-bd-like_sf"/>
</dbReference>
<protein>
    <submittedName>
        <fullName evidence="1">Uncharacterized protein</fullName>
    </submittedName>
</protein>
<comment type="caution">
    <text evidence="1">The sequence shown here is derived from an EMBL/GenBank/DDBJ whole genome shotgun (WGS) entry which is preliminary data.</text>
</comment>
<organism evidence="1 2">
    <name type="scientific">Rhynocoris fuscipes</name>
    <dbReference type="NCBI Taxonomy" id="488301"/>
    <lineage>
        <taxon>Eukaryota</taxon>
        <taxon>Metazoa</taxon>
        <taxon>Ecdysozoa</taxon>
        <taxon>Arthropoda</taxon>
        <taxon>Hexapoda</taxon>
        <taxon>Insecta</taxon>
        <taxon>Pterygota</taxon>
        <taxon>Neoptera</taxon>
        <taxon>Paraneoptera</taxon>
        <taxon>Hemiptera</taxon>
        <taxon>Heteroptera</taxon>
        <taxon>Panheteroptera</taxon>
        <taxon>Cimicomorpha</taxon>
        <taxon>Reduviidae</taxon>
        <taxon>Harpactorinae</taxon>
        <taxon>Harpactorini</taxon>
        <taxon>Rhynocoris</taxon>
    </lineage>
</organism>
<name>A0AAW1CM32_9HEMI</name>
<proteinExistence type="predicted"/>
<dbReference type="Gene3D" id="2.60.120.260">
    <property type="entry name" value="Galactose-binding domain-like"/>
    <property type="match status" value="1"/>
</dbReference>
<sequence>MFCEDHTCLQETPSFLVMFFLNFVPVSDILIQHIAEDGRMSETKKNITRNDGFSCKQGECMAALGMEEGRIPDTAISASSSYEIKSVGPQNARFLGDMKSIAVLIKV</sequence>
<dbReference type="AlphaFoldDB" id="A0AAW1CM32"/>
<accession>A0AAW1CM32</accession>
<reference evidence="1 2" key="1">
    <citation type="submission" date="2022-12" db="EMBL/GenBank/DDBJ databases">
        <title>Chromosome-level genome assembly of true bugs.</title>
        <authorList>
            <person name="Ma L."/>
            <person name="Li H."/>
        </authorList>
    </citation>
    <scope>NUCLEOTIDE SEQUENCE [LARGE SCALE GENOMIC DNA]</scope>
    <source>
        <strain evidence="1">Lab_2022b</strain>
    </source>
</reference>
<dbReference type="SUPFAM" id="SSF49785">
    <property type="entry name" value="Galactose-binding domain-like"/>
    <property type="match status" value="1"/>
</dbReference>
<evidence type="ECO:0000313" key="2">
    <source>
        <dbReference type="Proteomes" id="UP001461498"/>
    </source>
</evidence>
<gene>
    <name evidence="1" type="ORF">O3M35_002637</name>
</gene>
<evidence type="ECO:0000313" key="1">
    <source>
        <dbReference type="EMBL" id="KAK9499624.1"/>
    </source>
</evidence>
<dbReference type="Proteomes" id="UP001461498">
    <property type="component" value="Unassembled WGS sequence"/>
</dbReference>
<dbReference type="EMBL" id="JAPXFL010000011">
    <property type="protein sequence ID" value="KAK9499624.1"/>
    <property type="molecule type" value="Genomic_DNA"/>
</dbReference>
<keyword evidence="2" id="KW-1185">Reference proteome</keyword>